<comment type="caution">
    <text evidence="1">The sequence shown here is derived from an EMBL/GenBank/DDBJ whole genome shotgun (WGS) entry which is preliminary data.</text>
</comment>
<evidence type="ECO:0000313" key="2">
    <source>
        <dbReference type="Proteomes" id="UP001597351"/>
    </source>
</evidence>
<proteinExistence type="predicted"/>
<accession>A0ABW4TGQ8</accession>
<dbReference type="RefSeq" id="WP_343915298.1">
    <property type="nucleotide sequence ID" value="NZ_BAAAJT010000002.1"/>
</dbReference>
<dbReference type="EMBL" id="JBHUGD010000001">
    <property type="protein sequence ID" value="MFD1945794.1"/>
    <property type="molecule type" value="Genomic_DNA"/>
</dbReference>
<evidence type="ECO:0000313" key="1">
    <source>
        <dbReference type="EMBL" id="MFD1945794.1"/>
    </source>
</evidence>
<organism evidence="1 2">
    <name type="scientific">Nocardioides aestuarii</name>
    <dbReference type="NCBI Taxonomy" id="252231"/>
    <lineage>
        <taxon>Bacteria</taxon>
        <taxon>Bacillati</taxon>
        <taxon>Actinomycetota</taxon>
        <taxon>Actinomycetes</taxon>
        <taxon>Propionibacteriales</taxon>
        <taxon>Nocardioidaceae</taxon>
        <taxon>Nocardioides</taxon>
    </lineage>
</organism>
<dbReference type="Proteomes" id="UP001597351">
    <property type="component" value="Unassembled WGS sequence"/>
</dbReference>
<keyword evidence="2" id="KW-1185">Reference proteome</keyword>
<gene>
    <name evidence="1" type="ORF">ACFSDE_03245</name>
</gene>
<protein>
    <submittedName>
        <fullName evidence="1">Uncharacterized protein</fullName>
    </submittedName>
</protein>
<sequence>MREPTERWRELPALVPATALVALHPADGVPPVPVGPEGGGDD</sequence>
<reference evidence="2" key="1">
    <citation type="journal article" date="2019" name="Int. J. Syst. Evol. Microbiol.">
        <title>The Global Catalogue of Microorganisms (GCM) 10K type strain sequencing project: providing services to taxonomists for standard genome sequencing and annotation.</title>
        <authorList>
            <consortium name="The Broad Institute Genomics Platform"/>
            <consortium name="The Broad Institute Genome Sequencing Center for Infectious Disease"/>
            <person name="Wu L."/>
            <person name="Ma J."/>
        </authorList>
    </citation>
    <scope>NUCLEOTIDE SEQUENCE [LARGE SCALE GENOMIC DNA]</scope>
    <source>
        <strain evidence="2">CGMCC 1.12477</strain>
    </source>
</reference>
<name>A0ABW4TGQ8_9ACTN</name>